<accession>A0A8J2L052</accession>
<dbReference type="EMBL" id="CAJVCH010291132">
    <property type="protein sequence ID" value="CAG7785193.1"/>
    <property type="molecule type" value="Genomic_DNA"/>
</dbReference>
<comment type="caution">
    <text evidence="1">The sequence shown here is derived from an EMBL/GenBank/DDBJ whole genome shotgun (WGS) entry which is preliminary data.</text>
</comment>
<sequence>MLTFQRCSPSCSSTLRIQVLCSKSIKASLVGIGSVSLKNNERKLKAINTWLKQTRFLREDLSNSLLELVC</sequence>
<reference evidence="1" key="1">
    <citation type="submission" date="2021-06" db="EMBL/GenBank/DDBJ databases">
        <authorList>
            <person name="Hodson N. C."/>
            <person name="Mongue J. A."/>
            <person name="Jaron S. K."/>
        </authorList>
    </citation>
    <scope>NUCLEOTIDE SEQUENCE</scope>
</reference>
<proteinExistence type="predicted"/>
<evidence type="ECO:0000313" key="2">
    <source>
        <dbReference type="Proteomes" id="UP000708208"/>
    </source>
</evidence>
<protein>
    <submittedName>
        <fullName evidence="1">Uncharacterized protein</fullName>
    </submittedName>
</protein>
<dbReference type="AlphaFoldDB" id="A0A8J2L052"/>
<dbReference type="Proteomes" id="UP000708208">
    <property type="component" value="Unassembled WGS sequence"/>
</dbReference>
<organism evidence="1 2">
    <name type="scientific">Allacma fusca</name>
    <dbReference type="NCBI Taxonomy" id="39272"/>
    <lineage>
        <taxon>Eukaryota</taxon>
        <taxon>Metazoa</taxon>
        <taxon>Ecdysozoa</taxon>
        <taxon>Arthropoda</taxon>
        <taxon>Hexapoda</taxon>
        <taxon>Collembola</taxon>
        <taxon>Symphypleona</taxon>
        <taxon>Sminthuridae</taxon>
        <taxon>Allacma</taxon>
    </lineage>
</organism>
<gene>
    <name evidence="1" type="ORF">AFUS01_LOCUS23832</name>
</gene>
<name>A0A8J2L052_9HEXA</name>
<evidence type="ECO:0000313" key="1">
    <source>
        <dbReference type="EMBL" id="CAG7785193.1"/>
    </source>
</evidence>
<keyword evidence="2" id="KW-1185">Reference proteome</keyword>